<keyword evidence="4" id="KW-1185">Reference proteome</keyword>
<dbReference type="InterPro" id="IPR026262">
    <property type="entry name" value="DinJ"/>
</dbReference>
<dbReference type="Pfam" id="PF04221">
    <property type="entry name" value="RelB"/>
    <property type="match status" value="1"/>
</dbReference>
<organism evidence="3 4">
    <name type="scientific">Endozoicomonas lisbonensis</name>
    <dbReference type="NCBI Taxonomy" id="3120522"/>
    <lineage>
        <taxon>Bacteria</taxon>
        <taxon>Pseudomonadati</taxon>
        <taxon>Pseudomonadota</taxon>
        <taxon>Gammaproteobacteria</taxon>
        <taxon>Oceanospirillales</taxon>
        <taxon>Endozoicomonadaceae</taxon>
        <taxon>Endozoicomonas</taxon>
    </lineage>
</organism>
<name>A0ABV2SJ23_9GAMM</name>
<dbReference type="EMBL" id="JBEWTB010000002">
    <property type="protein sequence ID" value="MET4757763.1"/>
    <property type="molecule type" value="Genomic_DNA"/>
</dbReference>
<comment type="similarity">
    <text evidence="1">Belongs to the RelB/DinJ antitoxin family.</text>
</comment>
<accession>A0ABV2SJ23</accession>
<dbReference type="Gene3D" id="1.10.1220.10">
    <property type="entry name" value="Met repressor-like"/>
    <property type="match status" value="1"/>
</dbReference>
<proteinExistence type="inferred from homology"/>
<dbReference type="PANTHER" id="PTHR38781">
    <property type="entry name" value="ANTITOXIN DINJ-RELATED"/>
    <property type="match status" value="1"/>
</dbReference>
<sequence>MSKSAVVRARVEPELKEQAEAIFRKLGLNTTQAITMFYKQVEMCNGLPFEVRIPNKETLKAFEDTEKGVGLTHYENAQDMYDDLGI</sequence>
<dbReference type="PIRSF" id="PIRSF003108">
    <property type="entry name" value="DinJ"/>
    <property type="match status" value="1"/>
</dbReference>
<dbReference type="PANTHER" id="PTHR38781:SF1">
    <property type="entry name" value="ANTITOXIN DINJ-RELATED"/>
    <property type="match status" value="1"/>
</dbReference>
<protein>
    <submittedName>
        <fullName evidence="3">DNA-damage-inducible protein J</fullName>
    </submittedName>
</protein>
<evidence type="ECO:0000313" key="3">
    <source>
        <dbReference type="EMBL" id="MET4757763.1"/>
    </source>
</evidence>
<dbReference type="InterPro" id="IPR013321">
    <property type="entry name" value="Arc_rbn_hlx_hlx"/>
</dbReference>
<dbReference type="NCBIfam" id="TIGR02384">
    <property type="entry name" value="RelB_DinJ"/>
    <property type="match status" value="1"/>
</dbReference>
<dbReference type="Proteomes" id="UP001549366">
    <property type="component" value="Unassembled WGS sequence"/>
</dbReference>
<dbReference type="RefSeq" id="WP_354007892.1">
    <property type="nucleotide sequence ID" value="NZ_JBEWTA010000001.1"/>
</dbReference>
<evidence type="ECO:0000256" key="2">
    <source>
        <dbReference type="ARBA" id="ARBA00022649"/>
    </source>
</evidence>
<reference evidence="3 4" key="1">
    <citation type="submission" date="2024-06" db="EMBL/GenBank/DDBJ databases">
        <title>Genomic Encyclopedia of Type Strains, Phase V (KMG-V): Genome sequencing to study the core and pangenomes of soil and plant-associated prokaryotes.</title>
        <authorList>
            <person name="Whitman W."/>
        </authorList>
    </citation>
    <scope>NUCLEOTIDE SEQUENCE [LARGE SCALE GENOMIC DNA]</scope>
    <source>
        <strain evidence="3 4">NE40</strain>
    </source>
</reference>
<keyword evidence="2" id="KW-1277">Toxin-antitoxin system</keyword>
<evidence type="ECO:0000256" key="1">
    <source>
        <dbReference type="ARBA" id="ARBA00010562"/>
    </source>
</evidence>
<comment type="caution">
    <text evidence="3">The sequence shown here is derived from an EMBL/GenBank/DDBJ whole genome shotgun (WGS) entry which is preliminary data.</text>
</comment>
<evidence type="ECO:0000313" key="4">
    <source>
        <dbReference type="Proteomes" id="UP001549366"/>
    </source>
</evidence>
<gene>
    <name evidence="3" type="ORF">V5J35_002955</name>
</gene>
<dbReference type="InterPro" id="IPR007337">
    <property type="entry name" value="RelB/DinJ"/>
</dbReference>